<evidence type="ECO:0000256" key="1">
    <source>
        <dbReference type="SAM" id="MobiDB-lite"/>
    </source>
</evidence>
<feature type="region of interest" description="Disordered" evidence="1">
    <location>
        <begin position="154"/>
        <end position="179"/>
    </location>
</feature>
<proteinExistence type="predicted"/>
<evidence type="ECO:0000313" key="3">
    <source>
        <dbReference type="Proteomes" id="UP001147752"/>
    </source>
</evidence>
<name>A0A9W9RBD2_9EURO</name>
<protein>
    <submittedName>
        <fullName evidence="2">Uncharacterized protein</fullName>
    </submittedName>
</protein>
<keyword evidence="3" id="KW-1185">Reference proteome</keyword>
<dbReference type="AlphaFoldDB" id="A0A9W9RBD2"/>
<reference evidence="2" key="1">
    <citation type="submission" date="2022-12" db="EMBL/GenBank/DDBJ databases">
        <authorList>
            <person name="Petersen C."/>
        </authorList>
    </citation>
    <scope>NUCLEOTIDE SEQUENCE</scope>
    <source>
        <strain evidence="2">IBT 3081</strain>
    </source>
</reference>
<gene>
    <name evidence="2" type="ORF">N7517_010308</name>
</gene>
<comment type="caution">
    <text evidence="2">The sequence shown here is derived from an EMBL/GenBank/DDBJ whole genome shotgun (WGS) entry which is preliminary data.</text>
</comment>
<feature type="compositionally biased region" description="Basic residues" evidence="1">
    <location>
        <begin position="170"/>
        <end position="179"/>
    </location>
</feature>
<dbReference type="RefSeq" id="XP_056573846.1">
    <property type="nucleotide sequence ID" value="XM_056728031.1"/>
</dbReference>
<dbReference type="EMBL" id="JAPZBT010000006">
    <property type="protein sequence ID" value="KAJ5355699.1"/>
    <property type="molecule type" value="Genomic_DNA"/>
</dbReference>
<sequence length="505" mass="56368">MQAQPGRVFQRNRKFDSASGNGFLQNSWLLHPRGYGTRHEIDDDDGDRFGALHGVFGTLWTASTSYRQPNPSKAYYTQHKTAETGELSDNALSIGNLFWLSVGCIPIVNGNIYCLENVSEIVDETHQQTPHEKEEIGLYVSDTVDRRNAHFEVDSDYETESSESSESTRRRNARNKRHKANYVIPASERRNGRPTDPRVFRFSTSTDRVEALHNVANSLEATNAHGVVCSLEEIEVPNNAKSELEESVRSTYHPINGSWVRLGRVSNSSRRTGKPILTFIERQSAHAISKALLDIPISVDGYLMPCNQSSLCRATLCNAAQSFPHLISRMANDLDSLSIPTADQDKTATLFNKFLNMCLDFKPDRMFFRTLSELDSVLSTFLSPNLKANTAIGVVMLTSAEFRDIIAQSARLIPQSKDKCVVLDLGQSPTLNIPSSMGVVQKFPLDLSVLCPDQQVRNELIEINYHQLLFAALKACLRSVVLETSLDSTPLFEAFLEMGETVQMG</sequence>
<reference evidence="2" key="2">
    <citation type="journal article" date="2023" name="IMA Fungus">
        <title>Comparative genomic study of the Penicillium genus elucidates a diverse pangenome and 15 lateral gene transfer events.</title>
        <authorList>
            <person name="Petersen C."/>
            <person name="Sorensen T."/>
            <person name="Nielsen M.R."/>
            <person name="Sondergaard T.E."/>
            <person name="Sorensen J.L."/>
            <person name="Fitzpatrick D.A."/>
            <person name="Frisvad J.C."/>
            <person name="Nielsen K.L."/>
        </authorList>
    </citation>
    <scope>NUCLEOTIDE SEQUENCE</scope>
    <source>
        <strain evidence="2">IBT 3081</strain>
    </source>
</reference>
<dbReference type="Proteomes" id="UP001147752">
    <property type="component" value="Unassembled WGS sequence"/>
</dbReference>
<accession>A0A9W9RBD2</accession>
<evidence type="ECO:0000313" key="2">
    <source>
        <dbReference type="EMBL" id="KAJ5355699.1"/>
    </source>
</evidence>
<dbReference type="GeneID" id="81467214"/>
<dbReference type="OrthoDB" id="4526225at2759"/>
<feature type="compositionally biased region" description="Acidic residues" evidence="1">
    <location>
        <begin position="154"/>
        <end position="163"/>
    </location>
</feature>
<organism evidence="2 3">
    <name type="scientific">Penicillium concentricum</name>
    <dbReference type="NCBI Taxonomy" id="293559"/>
    <lineage>
        <taxon>Eukaryota</taxon>
        <taxon>Fungi</taxon>
        <taxon>Dikarya</taxon>
        <taxon>Ascomycota</taxon>
        <taxon>Pezizomycotina</taxon>
        <taxon>Eurotiomycetes</taxon>
        <taxon>Eurotiomycetidae</taxon>
        <taxon>Eurotiales</taxon>
        <taxon>Aspergillaceae</taxon>
        <taxon>Penicillium</taxon>
    </lineage>
</organism>